<evidence type="ECO:0000313" key="1">
    <source>
        <dbReference type="EMBL" id="UZJ26081.1"/>
    </source>
</evidence>
<keyword evidence="2" id="KW-1185">Reference proteome</keyword>
<organism evidence="1 2">
    <name type="scientific">Rhodococcus antarcticus</name>
    <dbReference type="NCBI Taxonomy" id="2987751"/>
    <lineage>
        <taxon>Bacteria</taxon>
        <taxon>Bacillati</taxon>
        <taxon>Actinomycetota</taxon>
        <taxon>Actinomycetes</taxon>
        <taxon>Mycobacteriales</taxon>
        <taxon>Nocardiaceae</taxon>
        <taxon>Rhodococcus</taxon>
    </lineage>
</organism>
<protein>
    <submittedName>
        <fullName evidence="1">Uncharacterized protein</fullName>
    </submittedName>
</protein>
<dbReference type="Proteomes" id="UP001164965">
    <property type="component" value="Chromosome"/>
</dbReference>
<accession>A0ABY6P492</accession>
<evidence type="ECO:0000313" key="2">
    <source>
        <dbReference type="Proteomes" id="UP001164965"/>
    </source>
</evidence>
<gene>
    <name evidence="1" type="ORF">RHODO2019_06530</name>
</gene>
<proteinExistence type="predicted"/>
<sequence>MVRFGAPDASLTGSAGVLAVGELMDRLHLPPGHPENNTVWMWAAVLAGNLPTLLQALTGIDTGEQGRAHVDRLRHQLLRVPARALRHARGLTLRLPPATPCYPRS</sequence>
<dbReference type="RefSeq" id="WP_265384185.1">
    <property type="nucleotide sequence ID" value="NZ_CP110615.1"/>
</dbReference>
<reference evidence="1" key="1">
    <citation type="submission" date="2022-10" db="EMBL/GenBank/DDBJ databases">
        <title>Rhodococcus sp.75.</title>
        <authorList>
            <person name="Sun M."/>
        </authorList>
    </citation>
    <scope>NUCLEOTIDE SEQUENCE</scope>
    <source>
        <strain evidence="1">75</strain>
    </source>
</reference>
<name>A0ABY6P492_9NOCA</name>
<dbReference type="EMBL" id="CP110615">
    <property type="protein sequence ID" value="UZJ26081.1"/>
    <property type="molecule type" value="Genomic_DNA"/>
</dbReference>